<dbReference type="GO" id="GO:0016829">
    <property type="term" value="F:lyase activity"/>
    <property type="evidence" value="ECO:0007669"/>
    <property type="project" value="UniProtKB-KW"/>
</dbReference>
<dbReference type="InterPro" id="IPR039513">
    <property type="entry name" value="PL-6"/>
</dbReference>
<organism evidence="1 2">
    <name type="scientific">Vibrio ishigakensis</name>
    <dbReference type="NCBI Taxonomy" id="1481914"/>
    <lineage>
        <taxon>Bacteria</taxon>
        <taxon>Pseudomonadati</taxon>
        <taxon>Pseudomonadota</taxon>
        <taxon>Gammaproteobacteria</taxon>
        <taxon>Vibrionales</taxon>
        <taxon>Vibrionaceae</taxon>
        <taxon>Vibrio</taxon>
    </lineage>
</organism>
<dbReference type="InterPro" id="IPR006626">
    <property type="entry name" value="PbH1"/>
</dbReference>
<evidence type="ECO:0000313" key="1">
    <source>
        <dbReference type="EMBL" id="GAM60465.1"/>
    </source>
</evidence>
<name>A0A0B8P118_9VIBR</name>
<dbReference type="Gene3D" id="2.160.20.10">
    <property type="entry name" value="Single-stranded right-handed beta-helix, Pectin lyase-like"/>
    <property type="match status" value="1"/>
</dbReference>
<dbReference type="InterPro" id="IPR011050">
    <property type="entry name" value="Pectin_lyase_fold/virulence"/>
</dbReference>
<dbReference type="CDD" id="cd14251">
    <property type="entry name" value="PL-6"/>
    <property type="match status" value="1"/>
</dbReference>
<dbReference type="EMBL" id="BBSA01000001">
    <property type="protein sequence ID" value="GAM60465.1"/>
    <property type="molecule type" value="Genomic_DNA"/>
</dbReference>
<sequence>MQDVNRSMLLESDRLTVIDRASITDASEAQVAELRERILNAKDGETIVIAPGKYNGLGQLTITANNITIKAEKAGTAWVTGLVQFELKGDGIVLDSLVFTEGGPNERFGGVRMMGNKNVLKNSTFYYFNDDYPYAPDERRSEYPKYLWVSLWGKDGQVINNRFEGKQKRGTLIGVQKDETPDNHIIKHNIFLDQKPNQYNEFDIKEAIRYNGNSWEAIRIGDSKASQWPSNSQFVDNLMIDMDGERELISIKSGGNVIGGNTIFESTALISLRHGKENTVENNVILGNEKRLTGGMRIYDEDHVIRNNYISGTRGRDGLIEGNADLRGGIVINTGIIDVANGEQLDQAVKGKELNKQWTPKNITIENNTLVDTEWGIVYGNQTHRVSLFNNDEVENIFGGVDIHFKKNLVDNSANPEFVSVRATADFPLKVQLTRARFT</sequence>
<proteinExistence type="predicted"/>
<dbReference type="Pfam" id="PF14592">
    <property type="entry name" value="Chondroitinas_B"/>
    <property type="match status" value="1"/>
</dbReference>
<dbReference type="Proteomes" id="UP000031670">
    <property type="component" value="Unassembled WGS sequence"/>
</dbReference>
<protein>
    <submittedName>
        <fullName evidence="1">Alginate lyase</fullName>
    </submittedName>
</protein>
<dbReference type="InterPro" id="IPR012334">
    <property type="entry name" value="Pectin_lyas_fold"/>
</dbReference>
<keyword evidence="1" id="KW-0456">Lyase</keyword>
<comment type="caution">
    <text evidence="1">The sequence shown here is derived from an EMBL/GenBank/DDBJ whole genome shotgun (WGS) entry which is preliminary data.</text>
</comment>
<reference evidence="1 2" key="1">
    <citation type="submission" date="2015-01" db="EMBL/GenBank/DDBJ databases">
        <title>Vibrio sp. C5 JCM 19232 whole genome shotgun sequence.</title>
        <authorList>
            <person name="Sawabe T."/>
            <person name="Meirelles P."/>
            <person name="Feng G."/>
            <person name="Sayaka M."/>
            <person name="Hattori M."/>
            <person name="Ohkuma M."/>
        </authorList>
    </citation>
    <scope>NUCLEOTIDE SEQUENCE [LARGE SCALE GENOMIC DNA]</scope>
    <source>
        <strain evidence="1 2">JCM19232</strain>
    </source>
</reference>
<accession>A0A0B8P118</accession>
<dbReference type="SUPFAM" id="SSF51126">
    <property type="entry name" value="Pectin lyase-like"/>
    <property type="match status" value="1"/>
</dbReference>
<evidence type="ECO:0000313" key="2">
    <source>
        <dbReference type="Proteomes" id="UP000031670"/>
    </source>
</evidence>
<gene>
    <name evidence="1" type="ORF">JCM19232_798</name>
</gene>
<dbReference type="AlphaFoldDB" id="A0A0B8P118"/>
<reference evidence="1 2" key="2">
    <citation type="submission" date="2015-01" db="EMBL/GenBank/DDBJ databases">
        <authorList>
            <consortium name="NBRP consortium"/>
            <person name="Sawabe T."/>
            <person name="Meirelles P."/>
            <person name="Feng G."/>
            <person name="Sayaka M."/>
            <person name="Hattori M."/>
            <person name="Ohkuma M."/>
        </authorList>
    </citation>
    <scope>NUCLEOTIDE SEQUENCE [LARGE SCALE GENOMIC DNA]</scope>
    <source>
        <strain evidence="1 2">JCM19232</strain>
    </source>
</reference>
<dbReference type="SMART" id="SM00710">
    <property type="entry name" value="PbH1"/>
    <property type="match status" value="4"/>
</dbReference>